<gene>
    <name evidence="2" type="ORF">GO986_09120</name>
</gene>
<dbReference type="RefSeq" id="WP_157458975.1">
    <property type="nucleotide sequence ID" value="NZ_WQLB01000009.1"/>
</dbReference>
<proteinExistence type="predicted"/>
<keyword evidence="1" id="KW-1133">Transmembrane helix</keyword>
<dbReference type="Proteomes" id="UP000483286">
    <property type="component" value="Unassembled WGS sequence"/>
</dbReference>
<sequence>MEAFDLTGLGGTFAAMVGILATVTQFLKVQLGFKGNVVKGICLGLGVLLGVTGLEEAGRDVLPLLPGWLSGGLLGLLAGLVASGGKDFITGVQLNGAKARVEAEIKATGKRLEAQLESLPPMIGSQVALPDDLVPATIEDVLRHTGERPAVPGLDDAPLDTGLR</sequence>
<evidence type="ECO:0000313" key="2">
    <source>
        <dbReference type="EMBL" id="MVN86925.1"/>
    </source>
</evidence>
<evidence type="ECO:0000313" key="3">
    <source>
        <dbReference type="Proteomes" id="UP000483286"/>
    </source>
</evidence>
<protein>
    <submittedName>
        <fullName evidence="2">Uncharacterized protein</fullName>
    </submittedName>
</protein>
<organism evidence="2 3">
    <name type="scientific">Deinococcus arboris</name>
    <dbReference type="NCBI Taxonomy" id="2682977"/>
    <lineage>
        <taxon>Bacteria</taxon>
        <taxon>Thermotogati</taxon>
        <taxon>Deinococcota</taxon>
        <taxon>Deinococci</taxon>
        <taxon>Deinococcales</taxon>
        <taxon>Deinococcaceae</taxon>
        <taxon>Deinococcus</taxon>
    </lineage>
</organism>
<feature type="transmembrane region" description="Helical" evidence="1">
    <location>
        <begin position="66"/>
        <end position="85"/>
    </location>
</feature>
<feature type="transmembrane region" description="Helical" evidence="1">
    <location>
        <begin position="36"/>
        <end position="54"/>
    </location>
</feature>
<name>A0A7C9M655_9DEIO</name>
<evidence type="ECO:0000256" key="1">
    <source>
        <dbReference type="SAM" id="Phobius"/>
    </source>
</evidence>
<keyword evidence="1" id="KW-0472">Membrane</keyword>
<dbReference type="EMBL" id="WQLB01000009">
    <property type="protein sequence ID" value="MVN86925.1"/>
    <property type="molecule type" value="Genomic_DNA"/>
</dbReference>
<feature type="transmembrane region" description="Helical" evidence="1">
    <location>
        <begin position="6"/>
        <end position="24"/>
    </location>
</feature>
<keyword evidence="3" id="KW-1185">Reference proteome</keyword>
<keyword evidence="1" id="KW-0812">Transmembrane</keyword>
<dbReference type="AlphaFoldDB" id="A0A7C9M655"/>
<reference evidence="2 3" key="1">
    <citation type="submission" date="2019-12" db="EMBL/GenBank/DDBJ databases">
        <title>Deinococcus sp. HMF7620 Genome sequencing and assembly.</title>
        <authorList>
            <person name="Kang H."/>
            <person name="Kim H."/>
            <person name="Joh K."/>
        </authorList>
    </citation>
    <scope>NUCLEOTIDE SEQUENCE [LARGE SCALE GENOMIC DNA]</scope>
    <source>
        <strain evidence="2 3">HMF7620</strain>
    </source>
</reference>
<accession>A0A7C9M655</accession>
<comment type="caution">
    <text evidence="2">The sequence shown here is derived from an EMBL/GenBank/DDBJ whole genome shotgun (WGS) entry which is preliminary data.</text>
</comment>